<keyword evidence="3" id="KW-0998">Cell outer membrane</keyword>
<dbReference type="PANTHER" id="PTHR30329:SF21">
    <property type="entry name" value="LIPOPROTEIN YIAD-RELATED"/>
    <property type="match status" value="1"/>
</dbReference>
<evidence type="ECO:0000256" key="5">
    <source>
        <dbReference type="SAM" id="SignalP"/>
    </source>
</evidence>
<dbReference type="KEGG" id="pbh:AAW51_2197"/>
<reference evidence="7 8" key="1">
    <citation type="submission" date="2015-05" db="EMBL/GenBank/DDBJ databases">
        <authorList>
            <person name="Tang B."/>
            <person name="Yu Y."/>
        </authorList>
    </citation>
    <scope>NUCLEOTIDE SEQUENCE [LARGE SCALE GENOMIC DNA]</scope>
    <source>
        <strain evidence="7 8">DSM 7029</strain>
    </source>
</reference>
<dbReference type="InterPro" id="IPR006664">
    <property type="entry name" value="OMP_bac"/>
</dbReference>
<dbReference type="PANTHER" id="PTHR30329">
    <property type="entry name" value="STATOR ELEMENT OF FLAGELLAR MOTOR COMPLEX"/>
    <property type="match status" value="1"/>
</dbReference>
<dbReference type="SUPFAM" id="SSF103088">
    <property type="entry name" value="OmpA-like"/>
    <property type="match status" value="1"/>
</dbReference>
<dbReference type="InterPro" id="IPR036737">
    <property type="entry name" value="OmpA-like_sf"/>
</dbReference>
<dbReference type="InterPro" id="IPR006665">
    <property type="entry name" value="OmpA-like"/>
</dbReference>
<feature type="domain" description="OmpA-like" evidence="6">
    <location>
        <begin position="220"/>
        <end position="333"/>
    </location>
</feature>
<dbReference type="Gene3D" id="3.30.1330.60">
    <property type="entry name" value="OmpA-like domain"/>
    <property type="match status" value="1"/>
</dbReference>
<keyword evidence="5" id="KW-0732">Signal</keyword>
<dbReference type="STRING" id="413882.AAW51_2197"/>
<dbReference type="Pfam" id="PF00691">
    <property type="entry name" value="OmpA"/>
    <property type="match status" value="1"/>
</dbReference>
<dbReference type="EMBL" id="CP011371">
    <property type="protein sequence ID" value="AKJ28888.1"/>
    <property type="molecule type" value="Genomic_DNA"/>
</dbReference>
<evidence type="ECO:0000256" key="1">
    <source>
        <dbReference type="ARBA" id="ARBA00004442"/>
    </source>
</evidence>
<keyword evidence="2 4" id="KW-0472">Membrane</keyword>
<accession>A0A0G3BLL8</accession>
<proteinExistence type="predicted"/>
<organism evidence="7 8">
    <name type="scientific">Caldimonas brevitalea</name>
    <dbReference type="NCBI Taxonomy" id="413882"/>
    <lineage>
        <taxon>Bacteria</taxon>
        <taxon>Pseudomonadati</taxon>
        <taxon>Pseudomonadota</taxon>
        <taxon>Betaproteobacteria</taxon>
        <taxon>Burkholderiales</taxon>
        <taxon>Sphaerotilaceae</taxon>
        <taxon>Caldimonas</taxon>
    </lineage>
</organism>
<comment type="subcellular location">
    <subcellularLocation>
        <location evidence="1">Cell outer membrane</location>
    </subcellularLocation>
</comment>
<evidence type="ECO:0000256" key="3">
    <source>
        <dbReference type="ARBA" id="ARBA00023237"/>
    </source>
</evidence>
<protein>
    <recommendedName>
        <fullName evidence="6">OmpA-like domain-containing protein</fullName>
    </recommendedName>
</protein>
<evidence type="ECO:0000259" key="6">
    <source>
        <dbReference type="PROSITE" id="PS51123"/>
    </source>
</evidence>
<dbReference type="PROSITE" id="PS51257">
    <property type="entry name" value="PROKAR_LIPOPROTEIN"/>
    <property type="match status" value="1"/>
</dbReference>
<dbReference type="Proteomes" id="UP000035352">
    <property type="component" value="Chromosome"/>
</dbReference>
<gene>
    <name evidence="7" type="ORF">AAW51_2197</name>
</gene>
<dbReference type="PROSITE" id="PS51123">
    <property type="entry name" value="OMPA_2"/>
    <property type="match status" value="1"/>
</dbReference>
<feature type="chain" id="PRO_5005183946" description="OmpA-like domain-containing protein" evidence="5">
    <location>
        <begin position="25"/>
        <end position="333"/>
    </location>
</feature>
<dbReference type="CDD" id="cd07185">
    <property type="entry name" value="OmpA_C-like"/>
    <property type="match status" value="1"/>
</dbReference>
<dbReference type="InterPro" id="IPR050330">
    <property type="entry name" value="Bact_OuterMem_StrucFunc"/>
</dbReference>
<name>A0A0G3BLL8_9BURK</name>
<keyword evidence="8" id="KW-1185">Reference proteome</keyword>
<evidence type="ECO:0000256" key="2">
    <source>
        <dbReference type="ARBA" id="ARBA00023136"/>
    </source>
</evidence>
<sequence length="333" mass="33118">MRPTSPRATRAALALAVVAVLASACGDKQTADSASPSATTAAGSTAPSGTAVLFEPNQTVAVTGPEFVAWRDRMLSEGGNTKLLQVTGRAYANEKAGQGEDLGRARAEAASILFMEALPPERILLRSQPAAGEAPSGRFEAVAFEWVEAPPAVVAAASDAQAGTASAPAASVAAPASAGAAPAVVAAAPAPAAPASAAPAAGTTAATPATTAAATSATPAAAAEPVRSLVLYFNSGSGSPKLGKAERQQLQALVKSAGDAAISVVGHADNQGARERNQALSETRAQAVQRLLVQLGARANTLQVAGVGDREPAQANDAAQGRAQNRRVEIKVL</sequence>
<evidence type="ECO:0000313" key="8">
    <source>
        <dbReference type="Proteomes" id="UP000035352"/>
    </source>
</evidence>
<dbReference type="PRINTS" id="PR01021">
    <property type="entry name" value="OMPADOMAIN"/>
</dbReference>
<dbReference type="OrthoDB" id="9782229at2"/>
<evidence type="ECO:0000313" key="7">
    <source>
        <dbReference type="EMBL" id="AKJ28888.1"/>
    </source>
</evidence>
<dbReference type="GO" id="GO:0009279">
    <property type="term" value="C:cell outer membrane"/>
    <property type="evidence" value="ECO:0007669"/>
    <property type="project" value="UniProtKB-SubCell"/>
</dbReference>
<dbReference type="AlphaFoldDB" id="A0A0G3BLL8"/>
<feature type="signal peptide" evidence="5">
    <location>
        <begin position="1"/>
        <end position="24"/>
    </location>
</feature>
<evidence type="ECO:0000256" key="4">
    <source>
        <dbReference type="PROSITE-ProRule" id="PRU00473"/>
    </source>
</evidence>
<dbReference type="RefSeq" id="WP_053013481.1">
    <property type="nucleotide sequence ID" value="NZ_CP011371.1"/>
</dbReference>